<protein>
    <submittedName>
        <fullName evidence="1">Uncharacterized protein</fullName>
    </submittedName>
</protein>
<organism evidence="1 5">
    <name type="scientific">Agathobacter rectalis</name>
    <dbReference type="NCBI Taxonomy" id="39491"/>
    <lineage>
        <taxon>Bacteria</taxon>
        <taxon>Bacillati</taxon>
        <taxon>Bacillota</taxon>
        <taxon>Clostridia</taxon>
        <taxon>Lachnospirales</taxon>
        <taxon>Lachnospiraceae</taxon>
        <taxon>Agathobacter</taxon>
    </lineage>
</organism>
<evidence type="ECO:0000313" key="6">
    <source>
        <dbReference type="Proteomes" id="UP000283721"/>
    </source>
</evidence>
<evidence type="ECO:0000313" key="8">
    <source>
        <dbReference type="Proteomes" id="UP000285290"/>
    </source>
</evidence>
<dbReference type="EMBL" id="JRFS01000034">
    <property type="protein sequence ID" value="PWE82884.1"/>
    <property type="molecule type" value="Genomic_DNA"/>
</dbReference>
<dbReference type="EMBL" id="QSKC01000004">
    <property type="protein sequence ID" value="RHE33245.1"/>
    <property type="molecule type" value="Genomic_DNA"/>
</dbReference>
<dbReference type="Proteomes" id="UP000283721">
    <property type="component" value="Unassembled WGS sequence"/>
</dbReference>
<dbReference type="Proteomes" id="UP000285290">
    <property type="component" value="Unassembled WGS sequence"/>
</dbReference>
<proteinExistence type="predicted"/>
<evidence type="ECO:0000313" key="5">
    <source>
        <dbReference type="Proteomes" id="UP000245905"/>
    </source>
</evidence>
<evidence type="ECO:0000313" key="1">
    <source>
        <dbReference type="EMBL" id="PWE82884.1"/>
    </source>
</evidence>
<evidence type="ECO:0000313" key="3">
    <source>
        <dbReference type="EMBL" id="RGZ87930.1"/>
    </source>
</evidence>
<evidence type="ECO:0000313" key="4">
    <source>
        <dbReference type="EMBL" id="RHE33245.1"/>
    </source>
</evidence>
<dbReference type="EMBL" id="QSES01000054">
    <property type="protein sequence ID" value="RGZ87930.1"/>
    <property type="molecule type" value="Genomic_DNA"/>
</dbReference>
<reference evidence="6 7" key="2">
    <citation type="submission" date="2018-08" db="EMBL/GenBank/DDBJ databases">
        <title>A genome reference for cultivated species of the human gut microbiota.</title>
        <authorList>
            <person name="Zou Y."/>
            <person name="Xue W."/>
            <person name="Luo G."/>
        </authorList>
    </citation>
    <scope>NUCLEOTIDE SEQUENCE [LARGE SCALE GENOMIC DNA]</scope>
    <source>
        <strain evidence="2 7">AF17-27</strain>
        <strain evidence="4 8">AM29-10</strain>
        <strain evidence="3 6">AM47-6BH</strain>
    </source>
</reference>
<accession>A0A2U2EEF3</accession>
<gene>
    <name evidence="4" type="ORF">DW753_05080</name>
    <name evidence="3" type="ORF">DW967_16725</name>
    <name evidence="2" type="ORF">DWW89_17265</name>
    <name evidence="1" type="ORF">LD38_13235</name>
</gene>
<dbReference type="EMBL" id="QRXR01000068">
    <property type="protein sequence ID" value="RGU17414.1"/>
    <property type="molecule type" value="Genomic_DNA"/>
</dbReference>
<evidence type="ECO:0000313" key="7">
    <source>
        <dbReference type="Proteomes" id="UP000283765"/>
    </source>
</evidence>
<dbReference type="Proteomes" id="UP000245905">
    <property type="component" value="Unassembled WGS sequence"/>
</dbReference>
<evidence type="ECO:0000313" key="2">
    <source>
        <dbReference type="EMBL" id="RGU17414.1"/>
    </source>
</evidence>
<reference evidence="1 5" key="1">
    <citation type="submission" date="2014-09" db="EMBL/GenBank/DDBJ databases">
        <title>Butyrate-producing bacteria isolated from human gut.</title>
        <authorList>
            <person name="Zhang Q."/>
            <person name="Zhao L."/>
        </authorList>
    </citation>
    <scope>NUCLEOTIDE SEQUENCE [LARGE SCALE GENOMIC DNA]</scope>
    <source>
        <strain evidence="1 5">R22</strain>
    </source>
</reference>
<dbReference type="Proteomes" id="UP000283765">
    <property type="component" value="Unassembled WGS sequence"/>
</dbReference>
<sequence>MTELTDTYDKINEELNKSGDNYTKAARTVICTEVCGHMFEQGFTLDQVRGIIESEIGIYKGEY</sequence>
<dbReference type="AlphaFoldDB" id="A0A2U2EEF3"/>
<name>A0A2U2EEF3_9FIRM</name>
<dbReference type="RefSeq" id="WP_109258495.1">
    <property type="nucleotide sequence ID" value="NZ_JRFS01000034.1"/>
</dbReference>
<comment type="caution">
    <text evidence="1">The sequence shown here is derived from an EMBL/GenBank/DDBJ whole genome shotgun (WGS) entry which is preliminary data.</text>
</comment>